<sequence>MKPSNIFAYAELSKFSDGLDNDDCRSTLLKLHAYFHVIPAKMFSEQLALEWEEIYKNVTRHGPLLDEEGRIIVNSVKNTISQMQKNECFDLVRQIRLLREKVAAEF</sequence>
<evidence type="ECO:0000313" key="2">
    <source>
        <dbReference type="Proteomes" id="UP000600214"/>
    </source>
</evidence>
<reference evidence="2" key="1">
    <citation type="journal article" date="2019" name="Int. J. Syst. Evol. Microbiol.">
        <title>The Global Catalogue of Microorganisms (GCM) 10K type strain sequencing project: providing services to taxonomists for standard genome sequencing and annotation.</title>
        <authorList>
            <consortium name="The Broad Institute Genomics Platform"/>
            <consortium name="The Broad Institute Genome Sequencing Center for Infectious Disease"/>
            <person name="Wu L."/>
            <person name="Ma J."/>
        </authorList>
    </citation>
    <scope>NUCLEOTIDE SEQUENCE [LARGE SCALE GENOMIC DNA]</scope>
    <source>
        <strain evidence="2">CGMCC 1.15288</strain>
    </source>
</reference>
<dbReference type="EMBL" id="BMIA01000001">
    <property type="protein sequence ID" value="GGH19968.1"/>
    <property type="molecule type" value="Genomic_DNA"/>
</dbReference>
<dbReference type="Proteomes" id="UP000600214">
    <property type="component" value="Unassembled WGS sequence"/>
</dbReference>
<dbReference type="RefSeq" id="WP_188927441.1">
    <property type="nucleotide sequence ID" value="NZ_BMIA01000001.1"/>
</dbReference>
<keyword evidence="2" id="KW-1185">Reference proteome</keyword>
<name>A0ABQ1YCN5_9BACT</name>
<organism evidence="1 2">
    <name type="scientific">Dyadobacter endophyticus</name>
    <dbReference type="NCBI Taxonomy" id="1749036"/>
    <lineage>
        <taxon>Bacteria</taxon>
        <taxon>Pseudomonadati</taxon>
        <taxon>Bacteroidota</taxon>
        <taxon>Cytophagia</taxon>
        <taxon>Cytophagales</taxon>
        <taxon>Spirosomataceae</taxon>
        <taxon>Dyadobacter</taxon>
    </lineage>
</organism>
<protein>
    <submittedName>
        <fullName evidence="1">Uncharacterized protein</fullName>
    </submittedName>
</protein>
<proteinExistence type="predicted"/>
<gene>
    <name evidence="1" type="ORF">GCM10007423_00040</name>
</gene>
<evidence type="ECO:0000313" key="1">
    <source>
        <dbReference type="EMBL" id="GGH19968.1"/>
    </source>
</evidence>
<accession>A0ABQ1YCN5</accession>
<comment type="caution">
    <text evidence="1">The sequence shown here is derived from an EMBL/GenBank/DDBJ whole genome shotgun (WGS) entry which is preliminary data.</text>
</comment>